<keyword evidence="2" id="KW-1185">Reference proteome</keyword>
<comment type="caution">
    <text evidence="1">The sequence shown here is derived from an EMBL/GenBank/DDBJ whole genome shotgun (WGS) entry which is preliminary data.</text>
</comment>
<name>A0ABN3UDJ5_9ACTN</name>
<dbReference type="EMBL" id="BAAATZ010000016">
    <property type="protein sequence ID" value="GAA2729840.1"/>
    <property type="molecule type" value="Genomic_DNA"/>
</dbReference>
<evidence type="ECO:0000313" key="2">
    <source>
        <dbReference type="Proteomes" id="UP001501842"/>
    </source>
</evidence>
<dbReference type="RefSeq" id="WP_344452208.1">
    <property type="nucleotide sequence ID" value="NZ_BAAATZ010000016.1"/>
</dbReference>
<organism evidence="1 2">
    <name type="scientific">Actinocorallia aurantiaca</name>
    <dbReference type="NCBI Taxonomy" id="46204"/>
    <lineage>
        <taxon>Bacteria</taxon>
        <taxon>Bacillati</taxon>
        <taxon>Actinomycetota</taxon>
        <taxon>Actinomycetes</taxon>
        <taxon>Streptosporangiales</taxon>
        <taxon>Thermomonosporaceae</taxon>
        <taxon>Actinocorallia</taxon>
    </lineage>
</organism>
<evidence type="ECO:0000313" key="1">
    <source>
        <dbReference type="EMBL" id="GAA2729840.1"/>
    </source>
</evidence>
<sequence length="92" mass="9660">MDFVEIWIDGPIEVDRDDIEDALNEALAGAGEVSGAGSGTGGSNLDVDVFEGADRSNVLNRVFEVLNALGVGDSARVRPGDGDVWIRPSGWT</sequence>
<gene>
    <name evidence="1" type="ORF">GCM10010439_41460</name>
</gene>
<protein>
    <submittedName>
        <fullName evidence="1">Uncharacterized protein</fullName>
    </submittedName>
</protein>
<dbReference type="Proteomes" id="UP001501842">
    <property type="component" value="Unassembled WGS sequence"/>
</dbReference>
<accession>A0ABN3UDJ5</accession>
<reference evidence="1 2" key="1">
    <citation type="journal article" date="2019" name="Int. J. Syst. Evol. Microbiol.">
        <title>The Global Catalogue of Microorganisms (GCM) 10K type strain sequencing project: providing services to taxonomists for standard genome sequencing and annotation.</title>
        <authorList>
            <consortium name="The Broad Institute Genomics Platform"/>
            <consortium name="The Broad Institute Genome Sequencing Center for Infectious Disease"/>
            <person name="Wu L."/>
            <person name="Ma J."/>
        </authorList>
    </citation>
    <scope>NUCLEOTIDE SEQUENCE [LARGE SCALE GENOMIC DNA]</scope>
    <source>
        <strain evidence="1 2">JCM 8201</strain>
    </source>
</reference>
<proteinExistence type="predicted"/>